<evidence type="ECO:0000313" key="2">
    <source>
        <dbReference type="Proteomes" id="UP000663864"/>
    </source>
</evidence>
<dbReference type="Gene3D" id="3.30.1370.10">
    <property type="entry name" value="K Homology domain, type 1"/>
    <property type="match status" value="1"/>
</dbReference>
<organism evidence="1 2">
    <name type="scientific">Rotaria sordida</name>
    <dbReference type="NCBI Taxonomy" id="392033"/>
    <lineage>
        <taxon>Eukaryota</taxon>
        <taxon>Metazoa</taxon>
        <taxon>Spiralia</taxon>
        <taxon>Gnathifera</taxon>
        <taxon>Rotifera</taxon>
        <taxon>Eurotatoria</taxon>
        <taxon>Bdelloidea</taxon>
        <taxon>Philodinida</taxon>
        <taxon>Philodinidae</taxon>
        <taxon>Rotaria</taxon>
    </lineage>
</organism>
<comment type="caution">
    <text evidence="1">The sequence shown here is derived from an EMBL/GenBank/DDBJ whole genome shotgun (WGS) entry which is preliminary data.</text>
</comment>
<dbReference type="AlphaFoldDB" id="A0A815K2D4"/>
<dbReference type="InterPro" id="IPR036612">
    <property type="entry name" value="KH_dom_type_1_sf"/>
</dbReference>
<evidence type="ECO:0000313" key="1">
    <source>
        <dbReference type="EMBL" id="CAF1389892.1"/>
    </source>
</evidence>
<dbReference type="SUPFAM" id="SSF54791">
    <property type="entry name" value="Eukaryotic type KH-domain (KH-domain type I)"/>
    <property type="match status" value="1"/>
</dbReference>
<evidence type="ECO:0008006" key="3">
    <source>
        <dbReference type="Google" id="ProtNLM"/>
    </source>
</evidence>
<protein>
    <recommendedName>
        <fullName evidence="3">K Homology domain-containing protein</fullName>
    </recommendedName>
</protein>
<name>A0A815K2D4_9BILA</name>
<sequence length="216" mass="25329">FGTPGIFVLLTLNLFRPQQMKYTDKVMIPKEDHPDGHFFGLIIGRGGKTFKMLEKEKLNLINEAEKIVTNTIIFTIFSGPDHLTIDCKFRKKRNNAHIELNPDGSLTINGNRQKQQKLYCQYQSLINELMDDQRNLMTEYKTTGPTLAITDETSSSITDSGIFKYVRQVELYDQRPFQHEFFLRIAKLFPLMEELIMHNEQRQINKQFRKSRLTNH</sequence>
<dbReference type="GO" id="GO:0003723">
    <property type="term" value="F:RNA binding"/>
    <property type="evidence" value="ECO:0007669"/>
    <property type="project" value="InterPro"/>
</dbReference>
<accession>A0A815K2D4</accession>
<dbReference type="EMBL" id="CAJNOT010003556">
    <property type="protein sequence ID" value="CAF1389892.1"/>
    <property type="molecule type" value="Genomic_DNA"/>
</dbReference>
<feature type="non-terminal residue" evidence="1">
    <location>
        <position position="1"/>
    </location>
</feature>
<proteinExistence type="predicted"/>
<reference evidence="1" key="1">
    <citation type="submission" date="2021-02" db="EMBL/GenBank/DDBJ databases">
        <authorList>
            <person name="Nowell W R."/>
        </authorList>
    </citation>
    <scope>NUCLEOTIDE SEQUENCE</scope>
</reference>
<gene>
    <name evidence="1" type="ORF">ZHD862_LOCUS32566</name>
</gene>
<dbReference type="Proteomes" id="UP000663864">
    <property type="component" value="Unassembled WGS sequence"/>
</dbReference>